<dbReference type="Gene3D" id="2.30.30.70">
    <property type="entry name" value="Ribosomal protein L21"/>
    <property type="match status" value="1"/>
</dbReference>
<dbReference type="GO" id="GO:0005840">
    <property type="term" value="C:ribosome"/>
    <property type="evidence" value="ECO:0007669"/>
    <property type="project" value="UniProtKB-KW"/>
</dbReference>
<feature type="compositionally biased region" description="Polar residues" evidence="6">
    <location>
        <begin position="1"/>
        <end position="10"/>
    </location>
</feature>
<dbReference type="HAMAP" id="MF_00369">
    <property type="entry name" value="Ribosomal_eL21"/>
    <property type="match status" value="1"/>
</dbReference>
<evidence type="ECO:0000313" key="7">
    <source>
        <dbReference type="EMBL" id="WEL19428.1"/>
    </source>
</evidence>
<evidence type="ECO:0000256" key="5">
    <source>
        <dbReference type="HAMAP-Rule" id="MF_00369"/>
    </source>
</evidence>
<dbReference type="EMBL" id="CP104395">
    <property type="protein sequence ID" value="WEL19428.1"/>
    <property type="molecule type" value="Genomic_DNA"/>
</dbReference>
<dbReference type="InterPro" id="IPR022856">
    <property type="entry name" value="Ribosomal_eL21_arc"/>
</dbReference>
<gene>
    <name evidence="7" type="primary">rpl21a</name>
    <name evidence="5" type="synonym">rpl21e</name>
    <name evidence="7" type="ORF">SVXNc_0404</name>
</gene>
<dbReference type="Pfam" id="PF01157">
    <property type="entry name" value="Ribosomal_L21e"/>
    <property type="match status" value="1"/>
</dbReference>
<sequence>MAQKSHGSQHGTRHKFARDPEQTLTVNDHMKQFEEGEKVLIKFHPSVQDGRVHHRYHGRTADVTGKRGDAVELKVKDGGKEKTLYIKPVHLQEVK</sequence>
<keyword evidence="8" id="KW-1185">Reference proteome</keyword>
<dbReference type="RefSeq" id="WP_347722298.1">
    <property type="nucleotide sequence ID" value="NZ_CP104395.1"/>
</dbReference>
<feature type="region of interest" description="Disordered" evidence="6">
    <location>
        <begin position="1"/>
        <end position="24"/>
    </location>
</feature>
<evidence type="ECO:0000313" key="8">
    <source>
        <dbReference type="Proteomes" id="UP001218034"/>
    </source>
</evidence>
<comment type="similarity">
    <text evidence="1 5">Belongs to the eukaryotic ribosomal protein eL21 family.</text>
</comment>
<reference evidence="7 8" key="1">
    <citation type="submission" date="2022-09" db="EMBL/GenBank/DDBJ databases">
        <title>Xylan utilization by haloarchaea-nanohaloarchaea associations.</title>
        <authorList>
            <person name="Yakimov M."/>
        </authorList>
    </citation>
    <scope>NUCLEOTIDE SEQUENCE [LARGE SCALE GENOMIC DNA]</scope>
    <source>
        <strain evidence="7 8">SVXNc</strain>
    </source>
</reference>
<organism evidence="7 8">
    <name type="scientific">Candidatus Nanohalococcus occultus</name>
    <dbReference type="NCBI Taxonomy" id="2978047"/>
    <lineage>
        <taxon>Archaea</taxon>
        <taxon>Candidatus Nanohalarchaeota</taxon>
        <taxon>Candidatus Nanohalarchaeota incertae sedis</taxon>
        <taxon>Candidatus Nanohalococcus</taxon>
    </lineage>
</organism>
<keyword evidence="2 5" id="KW-0689">Ribosomal protein</keyword>
<evidence type="ECO:0000256" key="1">
    <source>
        <dbReference type="ARBA" id="ARBA00008427"/>
    </source>
</evidence>
<name>A0ABY8CDY8_9ARCH</name>
<evidence type="ECO:0000256" key="6">
    <source>
        <dbReference type="SAM" id="MobiDB-lite"/>
    </source>
</evidence>
<accession>A0ABY8CDY8</accession>
<protein>
    <recommendedName>
        <fullName evidence="4 5">Large ribosomal subunit protein eL21</fullName>
    </recommendedName>
</protein>
<dbReference type="InterPro" id="IPR001147">
    <property type="entry name" value="Ribosomal_eL21"/>
</dbReference>
<evidence type="ECO:0000256" key="2">
    <source>
        <dbReference type="ARBA" id="ARBA00022980"/>
    </source>
</evidence>
<dbReference type="Proteomes" id="UP001218034">
    <property type="component" value="Chromosome"/>
</dbReference>
<proteinExistence type="inferred from homology"/>
<evidence type="ECO:0000256" key="4">
    <source>
        <dbReference type="ARBA" id="ARBA00035219"/>
    </source>
</evidence>
<dbReference type="SUPFAM" id="SSF50104">
    <property type="entry name" value="Translation proteins SH3-like domain"/>
    <property type="match status" value="1"/>
</dbReference>
<dbReference type="GeneID" id="98290439"/>
<keyword evidence="3 5" id="KW-0687">Ribonucleoprotein</keyword>
<dbReference type="InterPro" id="IPR008991">
    <property type="entry name" value="Translation_prot_SH3-like_sf"/>
</dbReference>
<dbReference type="InterPro" id="IPR036948">
    <property type="entry name" value="Ribosomal_eL21_sf"/>
</dbReference>
<evidence type="ECO:0000256" key="3">
    <source>
        <dbReference type="ARBA" id="ARBA00023274"/>
    </source>
</evidence>